<comment type="caution">
    <text evidence="2">The sequence shown here is derived from an EMBL/GenBank/DDBJ whole genome shotgun (WGS) entry which is preliminary data.</text>
</comment>
<name>A0A645J9F4_9ZZZZ</name>
<dbReference type="EMBL" id="VSSQ01134743">
    <property type="protein sequence ID" value="MPN60027.1"/>
    <property type="molecule type" value="Genomic_DNA"/>
</dbReference>
<proteinExistence type="predicted"/>
<reference evidence="2" key="1">
    <citation type="submission" date="2019-08" db="EMBL/GenBank/DDBJ databases">
        <authorList>
            <person name="Kucharzyk K."/>
            <person name="Murdoch R.W."/>
            <person name="Higgins S."/>
            <person name="Loffler F."/>
        </authorList>
    </citation>
    <scope>NUCLEOTIDE SEQUENCE</scope>
</reference>
<dbReference type="AlphaFoldDB" id="A0A645J9F4"/>
<accession>A0A645J9F4</accession>
<keyword evidence="1" id="KW-1133">Transmembrane helix</keyword>
<keyword evidence="1" id="KW-0472">Membrane</keyword>
<gene>
    <name evidence="2" type="ORF">SDC9_207750</name>
</gene>
<sequence>MPVNTAPTSTPSRGLLNAVRMLANSGISCSGLTACFISSIPYIKMAKPMRIRPMSRRFCFLEAIMSKMPISATNGEKFSGFSSFTHTFPLSIPLRESIQAVSVVPMLLPMMTPMVCPSSMTPEFTSPTSITVTAEED</sequence>
<protein>
    <submittedName>
        <fullName evidence="2">Uncharacterized protein</fullName>
    </submittedName>
</protein>
<evidence type="ECO:0000256" key="1">
    <source>
        <dbReference type="SAM" id="Phobius"/>
    </source>
</evidence>
<keyword evidence="1" id="KW-0812">Transmembrane</keyword>
<organism evidence="2">
    <name type="scientific">bioreactor metagenome</name>
    <dbReference type="NCBI Taxonomy" id="1076179"/>
    <lineage>
        <taxon>unclassified sequences</taxon>
        <taxon>metagenomes</taxon>
        <taxon>ecological metagenomes</taxon>
    </lineage>
</organism>
<feature type="transmembrane region" description="Helical" evidence="1">
    <location>
        <begin position="21"/>
        <end position="43"/>
    </location>
</feature>
<evidence type="ECO:0000313" key="2">
    <source>
        <dbReference type="EMBL" id="MPN60027.1"/>
    </source>
</evidence>